<feature type="region of interest" description="Disordered" evidence="9">
    <location>
        <begin position="1"/>
        <end position="61"/>
    </location>
</feature>
<feature type="region of interest" description="Disordered" evidence="9">
    <location>
        <begin position="177"/>
        <end position="281"/>
    </location>
</feature>
<keyword evidence="12" id="KW-1185">Reference proteome</keyword>
<keyword evidence="3" id="KW-0808">Transferase</keyword>
<evidence type="ECO:0000313" key="11">
    <source>
        <dbReference type="EMBL" id="TFK55565.1"/>
    </source>
</evidence>
<evidence type="ECO:0000256" key="2">
    <source>
        <dbReference type="ARBA" id="ARBA00022527"/>
    </source>
</evidence>
<dbReference type="Gene3D" id="1.10.510.10">
    <property type="entry name" value="Transferase(Phosphotransferase) domain 1"/>
    <property type="match status" value="1"/>
</dbReference>
<gene>
    <name evidence="11" type="ORF">OE88DRAFT_1765645</name>
</gene>
<dbReference type="Proteomes" id="UP000305948">
    <property type="component" value="Unassembled WGS sequence"/>
</dbReference>
<keyword evidence="6" id="KW-0067">ATP-binding</keyword>
<evidence type="ECO:0000256" key="8">
    <source>
        <dbReference type="ARBA" id="ARBA00048679"/>
    </source>
</evidence>
<dbReference type="STRING" id="5364.A0A5C3NF14"/>
<feature type="compositionally biased region" description="Basic residues" evidence="9">
    <location>
        <begin position="248"/>
        <end position="257"/>
    </location>
</feature>
<dbReference type="SUPFAM" id="SSF56112">
    <property type="entry name" value="Protein kinase-like (PK-like)"/>
    <property type="match status" value="1"/>
</dbReference>
<dbReference type="PANTHER" id="PTHR24419">
    <property type="entry name" value="INTERLEUKIN-1 RECEPTOR-ASSOCIATED KINASE"/>
    <property type="match status" value="1"/>
</dbReference>
<dbReference type="SMART" id="SM01331">
    <property type="entry name" value="DUF3635"/>
    <property type="match status" value="1"/>
</dbReference>
<dbReference type="PANTHER" id="PTHR24419:SF18">
    <property type="entry name" value="SERINE_THREONINE-PROTEIN KINASE HASPIN"/>
    <property type="match status" value="1"/>
</dbReference>
<proteinExistence type="predicted"/>
<evidence type="ECO:0000313" key="12">
    <source>
        <dbReference type="Proteomes" id="UP000305948"/>
    </source>
</evidence>
<dbReference type="GO" id="GO:0000278">
    <property type="term" value="P:mitotic cell cycle"/>
    <property type="evidence" value="ECO:0007669"/>
    <property type="project" value="TreeGrafter"/>
</dbReference>
<feature type="region of interest" description="Disordered" evidence="9">
    <location>
        <begin position="732"/>
        <end position="756"/>
    </location>
</feature>
<sequence length="768" mass="84237">MLGTRTKQVQTYGKRGRRIVNVSDRRSSPWGEPSTVRSIASEPQPTQTDREHPFVLSSPPRAKRIAKKIKQLSPASSSPSPAIAAKVIRKRQVISQRKTSPVAASPPRAPLASVPPNVADAPGYSAGWKKSGIKYGVKGVPSNLRKPRSPVVAVDIVVMDGDKKVSEEKRITRTDVDTNPVRTSPFPIKAAARPPPAAKPKASLIITDSEDDKPDLPRAKAPVRRAALPKPNRSPIVITDTEDELPRPKRASGKRAKPQVISSDSEDSLPSPKTLVQQSARRHAPKLIFEHPPYQPPKAAQSTFQTPLPNAAKPIHKLTPIRYQTVALFPHAASPPSPTTPSDFDLSLDFSELALAATPTPTQPPAPAPAYLRPLLAECNQASPHEFSAFIETFPFDAVVRPLDTPPLPPPAYTFRKIGEASYSEVFGIGDVVLKIVPLRDEDTSKAGRAETPPPSDARDVLREIVVTRAMGEMCAGFVRLLRAYVVRGRYPSLLLDLWDAYDATKGSESVRPDNFVVAQTYAIIVLPNGGPDLEAYAFAQPARTGWRQACSLFWQVTRALADAERLVSFEHRDLHWGQILVKNTSAGPPRRAARNKVRMDSPAHGVAVTIIDLGLSRMDAGDRQGAQTHWTPFEEETFEGEGDYQFDIYRMMRAHIGTAWTAFRPLTNVMWLHYLALKLLQSKRLNPPASRKTSALSEHMFTERECYECLVEVEQVLASVVSPFNINRASSAQKGRRKAPGPSQQVSGGPRSAGDVLGYAARRGWVN</sequence>
<organism evidence="11 12">
    <name type="scientific">Heliocybe sulcata</name>
    <dbReference type="NCBI Taxonomy" id="5364"/>
    <lineage>
        <taxon>Eukaryota</taxon>
        <taxon>Fungi</taxon>
        <taxon>Dikarya</taxon>
        <taxon>Basidiomycota</taxon>
        <taxon>Agaricomycotina</taxon>
        <taxon>Agaricomycetes</taxon>
        <taxon>Gloeophyllales</taxon>
        <taxon>Gloeophyllaceae</taxon>
        <taxon>Heliocybe</taxon>
    </lineage>
</organism>
<evidence type="ECO:0000256" key="5">
    <source>
        <dbReference type="ARBA" id="ARBA00022777"/>
    </source>
</evidence>
<feature type="region of interest" description="Disordered" evidence="9">
    <location>
        <begin position="96"/>
        <end position="116"/>
    </location>
</feature>
<feature type="domain" description="Serine/threonine-protein kinase haspin C-terminal" evidence="10">
    <location>
        <begin position="636"/>
        <end position="712"/>
    </location>
</feature>
<evidence type="ECO:0000256" key="7">
    <source>
        <dbReference type="ARBA" id="ARBA00047899"/>
    </source>
</evidence>
<feature type="compositionally biased region" description="Polar residues" evidence="9">
    <location>
        <begin position="35"/>
        <end position="47"/>
    </location>
</feature>
<evidence type="ECO:0000256" key="6">
    <source>
        <dbReference type="ARBA" id="ARBA00022840"/>
    </source>
</evidence>
<dbReference type="GO" id="GO:0035556">
    <property type="term" value="P:intracellular signal transduction"/>
    <property type="evidence" value="ECO:0007669"/>
    <property type="project" value="TreeGrafter"/>
</dbReference>
<comment type="catalytic activity">
    <reaction evidence="7">
        <text>L-threonyl-[protein] + ATP = O-phospho-L-threonyl-[protein] + ADP + H(+)</text>
        <dbReference type="Rhea" id="RHEA:46608"/>
        <dbReference type="Rhea" id="RHEA-COMP:11060"/>
        <dbReference type="Rhea" id="RHEA-COMP:11605"/>
        <dbReference type="ChEBI" id="CHEBI:15378"/>
        <dbReference type="ChEBI" id="CHEBI:30013"/>
        <dbReference type="ChEBI" id="CHEBI:30616"/>
        <dbReference type="ChEBI" id="CHEBI:61977"/>
        <dbReference type="ChEBI" id="CHEBI:456216"/>
        <dbReference type="EC" id="2.7.11.1"/>
    </reaction>
</comment>
<evidence type="ECO:0000256" key="1">
    <source>
        <dbReference type="ARBA" id="ARBA00012513"/>
    </source>
</evidence>
<dbReference type="GO" id="GO:0072354">
    <property type="term" value="F:histone H3T3 kinase activity"/>
    <property type="evidence" value="ECO:0007669"/>
    <property type="project" value="TreeGrafter"/>
</dbReference>
<feature type="compositionally biased region" description="Polar residues" evidence="9">
    <location>
        <begin position="1"/>
        <end position="11"/>
    </location>
</feature>
<dbReference type="Pfam" id="PF12330">
    <property type="entry name" value="Haspin_kinase"/>
    <property type="match status" value="1"/>
</dbReference>
<dbReference type="InterPro" id="IPR024604">
    <property type="entry name" value="GSG2_C"/>
</dbReference>
<protein>
    <recommendedName>
        <fullName evidence="1">non-specific serine/threonine protein kinase</fullName>
        <ecNumber evidence="1">2.7.11.1</ecNumber>
    </recommendedName>
</protein>
<evidence type="ECO:0000256" key="3">
    <source>
        <dbReference type="ARBA" id="ARBA00022679"/>
    </source>
</evidence>
<dbReference type="EC" id="2.7.11.1" evidence="1"/>
<dbReference type="Gene3D" id="3.30.200.20">
    <property type="entry name" value="Phosphorylase Kinase, domain 1"/>
    <property type="match status" value="1"/>
</dbReference>
<keyword evidence="2" id="KW-0723">Serine/threonine-protein kinase</keyword>
<evidence type="ECO:0000256" key="9">
    <source>
        <dbReference type="SAM" id="MobiDB-lite"/>
    </source>
</evidence>
<dbReference type="EMBL" id="ML213504">
    <property type="protein sequence ID" value="TFK55565.1"/>
    <property type="molecule type" value="Genomic_DNA"/>
</dbReference>
<dbReference type="GO" id="GO:0005524">
    <property type="term" value="F:ATP binding"/>
    <property type="evidence" value="ECO:0007669"/>
    <property type="project" value="UniProtKB-KW"/>
</dbReference>
<dbReference type="AlphaFoldDB" id="A0A5C3NF14"/>
<evidence type="ECO:0000259" key="10">
    <source>
        <dbReference type="SMART" id="SM01331"/>
    </source>
</evidence>
<accession>A0A5C3NF14</accession>
<dbReference type="InterPro" id="IPR011009">
    <property type="entry name" value="Kinase-like_dom_sf"/>
</dbReference>
<reference evidence="11 12" key="1">
    <citation type="journal article" date="2019" name="Nat. Ecol. Evol.">
        <title>Megaphylogeny resolves global patterns of mushroom evolution.</title>
        <authorList>
            <person name="Varga T."/>
            <person name="Krizsan K."/>
            <person name="Foldi C."/>
            <person name="Dima B."/>
            <person name="Sanchez-Garcia M."/>
            <person name="Sanchez-Ramirez S."/>
            <person name="Szollosi G.J."/>
            <person name="Szarkandi J.G."/>
            <person name="Papp V."/>
            <person name="Albert L."/>
            <person name="Andreopoulos W."/>
            <person name="Angelini C."/>
            <person name="Antonin V."/>
            <person name="Barry K.W."/>
            <person name="Bougher N.L."/>
            <person name="Buchanan P."/>
            <person name="Buyck B."/>
            <person name="Bense V."/>
            <person name="Catcheside P."/>
            <person name="Chovatia M."/>
            <person name="Cooper J."/>
            <person name="Damon W."/>
            <person name="Desjardin D."/>
            <person name="Finy P."/>
            <person name="Geml J."/>
            <person name="Haridas S."/>
            <person name="Hughes K."/>
            <person name="Justo A."/>
            <person name="Karasinski D."/>
            <person name="Kautmanova I."/>
            <person name="Kiss B."/>
            <person name="Kocsube S."/>
            <person name="Kotiranta H."/>
            <person name="LaButti K.M."/>
            <person name="Lechner B.E."/>
            <person name="Liimatainen K."/>
            <person name="Lipzen A."/>
            <person name="Lukacs Z."/>
            <person name="Mihaltcheva S."/>
            <person name="Morgado L.N."/>
            <person name="Niskanen T."/>
            <person name="Noordeloos M.E."/>
            <person name="Ohm R.A."/>
            <person name="Ortiz-Santana B."/>
            <person name="Ovrebo C."/>
            <person name="Racz N."/>
            <person name="Riley R."/>
            <person name="Savchenko A."/>
            <person name="Shiryaev A."/>
            <person name="Soop K."/>
            <person name="Spirin V."/>
            <person name="Szebenyi C."/>
            <person name="Tomsovsky M."/>
            <person name="Tulloss R.E."/>
            <person name="Uehling J."/>
            <person name="Grigoriev I.V."/>
            <person name="Vagvolgyi C."/>
            <person name="Papp T."/>
            <person name="Martin F.M."/>
            <person name="Miettinen O."/>
            <person name="Hibbett D.S."/>
            <person name="Nagy L.G."/>
        </authorList>
    </citation>
    <scope>NUCLEOTIDE SEQUENCE [LARGE SCALE GENOMIC DNA]</scope>
    <source>
        <strain evidence="11 12">OMC1185</strain>
    </source>
</reference>
<name>A0A5C3NF14_9AGAM</name>
<keyword evidence="5" id="KW-0418">Kinase</keyword>
<keyword evidence="4" id="KW-0547">Nucleotide-binding</keyword>
<evidence type="ECO:0000256" key="4">
    <source>
        <dbReference type="ARBA" id="ARBA00022741"/>
    </source>
</evidence>
<dbReference type="OrthoDB" id="5327538at2759"/>
<dbReference type="GO" id="GO:0005737">
    <property type="term" value="C:cytoplasm"/>
    <property type="evidence" value="ECO:0007669"/>
    <property type="project" value="TreeGrafter"/>
</dbReference>
<comment type="catalytic activity">
    <reaction evidence="8">
        <text>L-seryl-[protein] + ATP = O-phospho-L-seryl-[protein] + ADP + H(+)</text>
        <dbReference type="Rhea" id="RHEA:17989"/>
        <dbReference type="Rhea" id="RHEA-COMP:9863"/>
        <dbReference type="Rhea" id="RHEA-COMP:11604"/>
        <dbReference type="ChEBI" id="CHEBI:15378"/>
        <dbReference type="ChEBI" id="CHEBI:29999"/>
        <dbReference type="ChEBI" id="CHEBI:30616"/>
        <dbReference type="ChEBI" id="CHEBI:83421"/>
        <dbReference type="ChEBI" id="CHEBI:456216"/>
        <dbReference type="EC" id="2.7.11.1"/>
    </reaction>
</comment>
<dbReference type="GO" id="GO:0005634">
    <property type="term" value="C:nucleus"/>
    <property type="evidence" value="ECO:0007669"/>
    <property type="project" value="TreeGrafter"/>
</dbReference>